<dbReference type="SUPFAM" id="SSF56281">
    <property type="entry name" value="Metallo-hydrolase/oxidoreductase"/>
    <property type="match status" value="1"/>
</dbReference>
<dbReference type="Gene3D" id="3.60.15.10">
    <property type="entry name" value="Ribonuclease Z/Hydroxyacylglutathione hydrolase-like"/>
    <property type="match status" value="1"/>
</dbReference>
<evidence type="ECO:0000256" key="4">
    <source>
        <dbReference type="ARBA" id="ARBA00022833"/>
    </source>
</evidence>
<comment type="cofactor">
    <cofactor evidence="1">
        <name>Zn(2+)</name>
        <dbReference type="ChEBI" id="CHEBI:29105"/>
    </cofactor>
</comment>
<evidence type="ECO:0000256" key="1">
    <source>
        <dbReference type="ARBA" id="ARBA00001947"/>
    </source>
</evidence>
<dbReference type="InterPro" id="IPR001279">
    <property type="entry name" value="Metallo-B-lactamas"/>
</dbReference>
<dbReference type="Proteomes" id="UP000231179">
    <property type="component" value="Chromosome"/>
</dbReference>
<evidence type="ECO:0000259" key="5">
    <source>
        <dbReference type="SMART" id="SM00849"/>
    </source>
</evidence>
<evidence type="ECO:0000313" key="6">
    <source>
        <dbReference type="EMBL" id="ATX70670.1"/>
    </source>
</evidence>
<protein>
    <submittedName>
        <fullName evidence="6">Beta-lactamase</fullName>
    </submittedName>
</protein>
<dbReference type="Pfam" id="PF00753">
    <property type="entry name" value="Lactamase_B"/>
    <property type="match status" value="1"/>
</dbReference>
<dbReference type="PANTHER" id="PTHR46233">
    <property type="entry name" value="HYDROXYACYLGLUTATHIONE HYDROLASE GLOC"/>
    <property type="match status" value="1"/>
</dbReference>
<gene>
    <name evidence="6" type="ORF">SCLAR_v1c03400</name>
</gene>
<dbReference type="AlphaFoldDB" id="A0A2K8KG56"/>
<feature type="domain" description="Metallo-beta-lactamase" evidence="5">
    <location>
        <begin position="13"/>
        <end position="196"/>
    </location>
</feature>
<reference evidence="6 7" key="1">
    <citation type="submission" date="2017-11" db="EMBL/GenBank/DDBJ databases">
        <title>Complete genome sequence of Spiroplasma clarkii CN-5 (DSM 19994).</title>
        <authorList>
            <person name="Tsai Y.-M."/>
            <person name="Chang A."/>
            <person name="Lo W.-S."/>
            <person name="Kuo C.-H."/>
        </authorList>
    </citation>
    <scope>NUCLEOTIDE SEQUENCE [LARGE SCALE GENOMIC DNA]</scope>
    <source>
        <strain evidence="6 7">CN-5</strain>
    </source>
</reference>
<dbReference type="InterPro" id="IPR036866">
    <property type="entry name" value="RibonucZ/Hydroxyglut_hydro"/>
</dbReference>
<dbReference type="PANTHER" id="PTHR46233:SF3">
    <property type="entry name" value="HYDROXYACYLGLUTATHIONE HYDROLASE GLOC"/>
    <property type="match status" value="1"/>
</dbReference>
<dbReference type="OrthoDB" id="9802248at2"/>
<dbReference type="CDD" id="cd06262">
    <property type="entry name" value="metallo-hydrolase-like_MBL-fold"/>
    <property type="match status" value="1"/>
</dbReference>
<dbReference type="GO" id="GO:0046872">
    <property type="term" value="F:metal ion binding"/>
    <property type="evidence" value="ECO:0007669"/>
    <property type="project" value="UniProtKB-KW"/>
</dbReference>
<dbReference type="InterPro" id="IPR051453">
    <property type="entry name" value="MBL_Glyoxalase_II"/>
</dbReference>
<evidence type="ECO:0000313" key="7">
    <source>
        <dbReference type="Proteomes" id="UP000231179"/>
    </source>
</evidence>
<sequence>MEIKTFSNQDFYETNAYLIVKDKKAILIDCANQASEILKYLQTNKIELTHILITHGHYNHILGLEVIKEQFASAAVFIGQRDIICLYDCRANLSYKTGAEWEIKNEVENVVPITKDSLINIDGIEFRLDLIGGYTRGSIIYKLMAENMIFCGDTIYRTGLDHHWTDLKKCPNRKLKKSIRFIYKNFNDDCLIFPGHGEAGFTLGEVKNNNIIANKLAKYVSK</sequence>
<evidence type="ECO:0000256" key="3">
    <source>
        <dbReference type="ARBA" id="ARBA00022801"/>
    </source>
</evidence>
<dbReference type="EMBL" id="CP024870">
    <property type="protein sequence ID" value="ATX70670.1"/>
    <property type="molecule type" value="Genomic_DNA"/>
</dbReference>
<dbReference type="RefSeq" id="WP_100254232.1">
    <property type="nucleotide sequence ID" value="NZ_CP015819.1"/>
</dbReference>
<keyword evidence="7" id="KW-1185">Reference proteome</keyword>
<evidence type="ECO:0000256" key="2">
    <source>
        <dbReference type="ARBA" id="ARBA00022723"/>
    </source>
</evidence>
<organism evidence="6 7">
    <name type="scientific">Spiroplasma clarkii</name>
    <dbReference type="NCBI Taxonomy" id="2139"/>
    <lineage>
        <taxon>Bacteria</taxon>
        <taxon>Bacillati</taxon>
        <taxon>Mycoplasmatota</taxon>
        <taxon>Mollicutes</taxon>
        <taxon>Entomoplasmatales</taxon>
        <taxon>Spiroplasmataceae</taxon>
        <taxon>Spiroplasma</taxon>
    </lineage>
</organism>
<keyword evidence="2" id="KW-0479">Metal-binding</keyword>
<dbReference type="SMART" id="SM00849">
    <property type="entry name" value="Lactamase_B"/>
    <property type="match status" value="1"/>
</dbReference>
<name>A0A2K8KG56_9MOLU</name>
<keyword evidence="4" id="KW-0862">Zinc</keyword>
<accession>A0A2K8KG56</accession>
<proteinExistence type="predicted"/>
<keyword evidence="3" id="KW-0378">Hydrolase</keyword>
<dbReference type="GO" id="GO:0016787">
    <property type="term" value="F:hydrolase activity"/>
    <property type="evidence" value="ECO:0007669"/>
    <property type="project" value="UniProtKB-KW"/>
</dbReference>